<sequence>MERSVEREVYVDARPDQVWNAVTQPESLARWYAFGGAELDLRPGGQVVLRWDEHGEFRGFVEKVEPGRRFAYRYAVEPGVDPVPGNSNLVEFTLTPEGEGTRLTVVESGFDRLDLPEQARAEHADNAEQGWDGGLAELATLVKEF</sequence>
<dbReference type="AlphaFoldDB" id="D2PTM2"/>
<dbReference type="Pfam" id="PF08327">
    <property type="entry name" value="AHSA1"/>
    <property type="match status" value="1"/>
</dbReference>
<keyword evidence="4" id="KW-1185">Reference proteome</keyword>
<dbReference type="HOGENOM" id="CLU_108923_2_1_11"/>
<evidence type="ECO:0000259" key="2">
    <source>
        <dbReference type="Pfam" id="PF08327"/>
    </source>
</evidence>
<evidence type="ECO:0000256" key="1">
    <source>
        <dbReference type="ARBA" id="ARBA00006817"/>
    </source>
</evidence>
<feature type="domain" description="Activator of Hsp90 ATPase homologue 1/2-like C-terminal" evidence="2">
    <location>
        <begin position="12"/>
        <end position="142"/>
    </location>
</feature>
<dbReference type="Proteomes" id="UP000007967">
    <property type="component" value="Chromosome"/>
</dbReference>
<dbReference type="eggNOG" id="COG3832">
    <property type="taxonomic scope" value="Bacteria"/>
</dbReference>
<dbReference type="InterPro" id="IPR023393">
    <property type="entry name" value="START-like_dom_sf"/>
</dbReference>
<dbReference type="InterPro" id="IPR013538">
    <property type="entry name" value="ASHA1/2-like_C"/>
</dbReference>
<evidence type="ECO:0000313" key="4">
    <source>
        <dbReference type="Proteomes" id="UP000007967"/>
    </source>
</evidence>
<gene>
    <name evidence="3" type="ordered locus">Kfla_2259</name>
</gene>
<organism evidence="3 4">
    <name type="scientific">Kribbella flavida (strain DSM 17836 / JCM 10339 / NBRC 14399)</name>
    <dbReference type="NCBI Taxonomy" id="479435"/>
    <lineage>
        <taxon>Bacteria</taxon>
        <taxon>Bacillati</taxon>
        <taxon>Actinomycetota</taxon>
        <taxon>Actinomycetes</taxon>
        <taxon>Propionibacteriales</taxon>
        <taxon>Kribbellaceae</taxon>
        <taxon>Kribbella</taxon>
    </lineage>
</organism>
<reference evidence="4" key="1">
    <citation type="submission" date="2009-09" db="EMBL/GenBank/DDBJ databases">
        <title>The complete genome of Kribbella flavida DSM 17836.</title>
        <authorList>
            <consortium name="US DOE Joint Genome Institute (JGI-PGF)"/>
            <person name="Lucas S."/>
            <person name="Copeland A."/>
            <person name="Lapidus A."/>
            <person name="Glavina del Rio T."/>
            <person name="Dalin E."/>
            <person name="Tice H."/>
            <person name="Bruce D."/>
            <person name="Goodwin L."/>
            <person name="Pitluck S."/>
            <person name="Kyrpides N."/>
            <person name="Mavromatis K."/>
            <person name="Ivanova N."/>
            <person name="Saunders E."/>
            <person name="Brettin T."/>
            <person name="Detter J.C."/>
            <person name="Han C."/>
            <person name="Larimer F."/>
            <person name="Land M."/>
            <person name="Hauser L."/>
            <person name="Markowitz V."/>
            <person name="Cheng J.-F."/>
            <person name="Hugenholtz P."/>
            <person name="Woyke T."/>
            <person name="Wu D."/>
            <person name="Pukall R."/>
            <person name="Klenk H.-P."/>
            <person name="Eisen J.A."/>
        </authorList>
    </citation>
    <scope>NUCLEOTIDE SEQUENCE [LARGE SCALE GENOMIC DNA]</scope>
    <source>
        <strain evidence="4">DSM 17836 / JCM 10339 / NBRC 14399</strain>
    </source>
</reference>
<name>D2PTM2_KRIFD</name>
<dbReference type="EMBL" id="CP001736">
    <property type="protein sequence ID" value="ADB31335.1"/>
    <property type="molecule type" value="Genomic_DNA"/>
</dbReference>
<dbReference type="KEGG" id="kfl:Kfla_2259"/>
<accession>D2PTM2</accession>
<evidence type="ECO:0000313" key="3">
    <source>
        <dbReference type="EMBL" id="ADB31335.1"/>
    </source>
</evidence>
<dbReference type="STRING" id="479435.Kfla_2259"/>
<reference evidence="3 4" key="2">
    <citation type="journal article" date="2010" name="Stand. Genomic Sci.">
        <title>Complete genome sequence of Kribbella flavida type strain (IFO 14399).</title>
        <authorList>
            <person name="Pukall R."/>
            <person name="Lapidus A."/>
            <person name="Glavina Del Rio T."/>
            <person name="Copeland A."/>
            <person name="Tice H."/>
            <person name="Cheng J.-F."/>
            <person name="Lucas S."/>
            <person name="Chen F."/>
            <person name="Nolan M."/>
            <person name="LaButti K."/>
            <person name="Pati A."/>
            <person name="Ivanova N."/>
            <person name="Mavrommatis K."/>
            <person name="Mikhailova N."/>
            <person name="Pitluck S."/>
            <person name="Bruce D."/>
            <person name="Goodwin L."/>
            <person name="Land M."/>
            <person name="Hauser L."/>
            <person name="Chang Y.-J."/>
            <person name="Jeffries C.D."/>
            <person name="Chen A."/>
            <person name="Palaniappan K."/>
            <person name="Chain P."/>
            <person name="Rohde M."/>
            <person name="Goeker M."/>
            <person name="Bristow J."/>
            <person name="Eisen J.A."/>
            <person name="Markowitz V."/>
            <person name="Hugenholtz P."/>
            <person name="Kyrpides N.C."/>
            <person name="Klenk H.-P."/>
            <person name="Brettin T."/>
        </authorList>
    </citation>
    <scope>NUCLEOTIDE SEQUENCE [LARGE SCALE GENOMIC DNA]</scope>
    <source>
        <strain evidence="4">DSM 17836 / JCM 10339 / NBRC 14399</strain>
    </source>
</reference>
<dbReference type="OrthoDB" id="9803476at2"/>
<protein>
    <submittedName>
        <fullName evidence="3">Activator of Hsp90 ATPase 1 family protein</fullName>
    </submittedName>
</protein>
<dbReference type="Gene3D" id="3.30.530.20">
    <property type="match status" value="1"/>
</dbReference>
<dbReference type="SUPFAM" id="SSF55961">
    <property type="entry name" value="Bet v1-like"/>
    <property type="match status" value="1"/>
</dbReference>
<dbReference type="RefSeq" id="WP_012919891.1">
    <property type="nucleotide sequence ID" value="NC_013729.1"/>
</dbReference>
<comment type="similarity">
    <text evidence="1">Belongs to the AHA1 family.</text>
</comment>
<proteinExistence type="inferred from homology"/>